<reference evidence="6 7" key="1">
    <citation type="journal article" date="2024" name="Insects">
        <title>An Improved Chromosome-Level Genome Assembly of the Firefly Pyrocoelia pectoralis.</title>
        <authorList>
            <person name="Fu X."/>
            <person name="Meyer-Rochow V.B."/>
            <person name="Ballantyne L."/>
            <person name="Zhu X."/>
        </authorList>
    </citation>
    <scope>NUCLEOTIDE SEQUENCE [LARGE SCALE GENOMIC DNA]</scope>
    <source>
        <strain evidence="6">XCY_ONT2</strain>
    </source>
</reference>
<evidence type="ECO:0000313" key="7">
    <source>
        <dbReference type="Proteomes" id="UP001329430"/>
    </source>
</evidence>
<dbReference type="PIRSF" id="PIRSF000137">
    <property type="entry name" value="Alcohol_oxidase"/>
    <property type="match status" value="1"/>
</dbReference>
<dbReference type="SUPFAM" id="SSF54373">
    <property type="entry name" value="FAD-linked reductases, C-terminal domain"/>
    <property type="match status" value="1"/>
</dbReference>
<evidence type="ECO:0000256" key="3">
    <source>
        <dbReference type="PIRSR" id="PIRSR000137-2"/>
    </source>
</evidence>
<dbReference type="PANTHER" id="PTHR11552:SF208">
    <property type="entry name" value="RE36204P-RELATED"/>
    <property type="match status" value="1"/>
</dbReference>
<comment type="cofactor">
    <cofactor evidence="3">
        <name>FAD</name>
        <dbReference type="ChEBI" id="CHEBI:57692"/>
    </cofactor>
</comment>
<evidence type="ECO:0000256" key="1">
    <source>
        <dbReference type="ARBA" id="ARBA00010790"/>
    </source>
</evidence>
<comment type="caution">
    <text evidence="6">The sequence shown here is derived from an EMBL/GenBank/DDBJ whole genome shotgun (WGS) entry which is preliminary data.</text>
</comment>
<dbReference type="PANTHER" id="PTHR11552">
    <property type="entry name" value="GLUCOSE-METHANOL-CHOLINE GMC OXIDOREDUCTASE"/>
    <property type="match status" value="1"/>
</dbReference>
<dbReference type="SUPFAM" id="SSF51905">
    <property type="entry name" value="FAD/NAD(P)-binding domain"/>
    <property type="match status" value="1"/>
</dbReference>
<dbReference type="EMBL" id="JAVRBK010000010">
    <property type="protein sequence ID" value="KAK5638286.1"/>
    <property type="molecule type" value="Genomic_DNA"/>
</dbReference>
<keyword evidence="3 4" id="KW-0274">FAD</keyword>
<proteinExistence type="inferred from homology"/>
<dbReference type="InterPro" id="IPR000172">
    <property type="entry name" value="GMC_OxRdtase_N"/>
</dbReference>
<feature type="domain" description="Glucose-methanol-choline oxidoreductase N-terminal" evidence="5">
    <location>
        <begin position="93"/>
        <end position="116"/>
    </location>
</feature>
<dbReference type="InterPro" id="IPR007867">
    <property type="entry name" value="GMC_OxRtase_C"/>
</dbReference>
<accession>A0AAN7ZF23</accession>
<evidence type="ECO:0000256" key="4">
    <source>
        <dbReference type="RuleBase" id="RU003968"/>
    </source>
</evidence>
<dbReference type="GO" id="GO:0050660">
    <property type="term" value="F:flavin adenine dinucleotide binding"/>
    <property type="evidence" value="ECO:0007669"/>
    <property type="project" value="InterPro"/>
</dbReference>
<feature type="active site" description="Proton donor" evidence="2">
    <location>
        <position position="499"/>
    </location>
</feature>
<organism evidence="6 7">
    <name type="scientific">Pyrocoelia pectoralis</name>
    <dbReference type="NCBI Taxonomy" id="417401"/>
    <lineage>
        <taxon>Eukaryota</taxon>
        <taxon>Metazoa</taxon>
        <taxon>Ecdysozoa</taxon>
        <taxon>Arthropoda</taxon>
        <taxon>Hexapoda</taxon>
        <taxon>Insecta</taxon>
        <taxon>Pterygota</taxon>
        <taxon>Neoptera</taxon>
        <taxon>Endopterygota</taxon>
        <taxon>Coleoptera</taxon>
        <taxon>Polyphaga</taxon>
        <taxon>Elateriformia</taxon>
        <taxon>Elateroidea</taxon>
        <taxon>Lampyridae</taxon>
        <taxon>Lampyrinae</taxon>
        <taxon>Pyrocoelia</taxon>
    </lineage>
</organism>
<evidence type="ECO:0000256" key="2">
    <source>
        <dbReference type="PIRSR" id="PIRSR000137-1"/>
    </source>
</evidence>
<evidence type="ECO:0000259" key="5">
    <source>
        <dbReference type="PROSITE" id="PS00623"/>
    </source>
</evidence>
<keyword evidence="7" id="KW-1185">Reference proteome</keyword>
<dbReference type="Gene3D" id="3.30.560.10">
    <property type="entry name" value="Glucose Oxidase, domain 3"/>
    <property type="match status" value="1"/>
</dbReference>
<feature type="binding site" evidence="3">
    <location>
        <position position="533"/>
    </location>
    <ligand>
        <name>FAD</name>
        <dbReference type="ChEBI" id="CHEBI:57692"/>
    </ligand>
</feature>
<comment type="similarity">
    <text evidence="1 4">Belongs to the GMC oxidoreductase family.</text>
</comment>
<evidence type="ECO:0000313" key="6">
    <source>
        <dbReference type="EMBL" id="KAK5638286.1"/>
    </source>
</evidence>
<gene>
    <name evidence="6" type="ORF">RI129_012581</name>
</gene>
<dbReference type="Gene3D" id="3.50.50.60">
    <property type="entry name" value="FAD/NAD(P)-binding domain"/>
    <property type="match status" value="1"/>
</dbReference>
<sequence>MFFVQTLIFTTKEYDFIIIGSGSAGSVVANRLSEISHWRVLLLEAGRPETAFSKTPMMTPFLPFTDFNWGYVTEPTKKACLGLRNKRCPWPRGKALGGTSAINAMIYARGNPEDYNRWANLGNPGWSYEDVLPYFLKSEDANLTNADPKYHKSGGYLRVSNTEISDLAMAFIDAGNELGYKKIDSNTLEQIGMAEIYATIKDGYRFSTASAFLEPVKSRDNLIIVTEARVGKILIDPVTLEAYGVEYILNDRKFTTTARKEVILSAGVLNSPQLLMLSGIGPERHLRELGIKPIQNLPVGQTLYDHLVYVGIIMTTNTSHDLDIAKSFQSNEGLPRLPLVDAIGYIATNKYEDKNYPDIEIYVVPLTFGSHQGGALKNVLGVTEDLYQKMYSELKHTNTIGIFPKLLHPSSVGQMRLKSSNPYDYPLFHPNYYSDPGNLDKRTLIDGIRFVEKMSKTKAFKKFNLQIYSKPVVGCEKFKYDSDEYWSCALEILSTSGLHQMSTCKMGPSHDHMAVVDNELKVYGIKKLRIADGSVIPIPLSGHLNAPTIMIGEKAADLIKEDWK</sequence>
<keyword evidence="4" id="KW-0285">Flavoprotein</keyword>
<name>A0AAN7ZF23_9COLE</name>
<dbReference type="GO" id="GO:0016614">
    <property type="term" value="F:oxidoreductase activity, acting on CH-OH group of donors"/>
    <property type="evidence" value="ECO:0007669"/>
    <property type="project" value="InterPro"/>
</dbReference>
<dbReference type="InterPro" id="IPR036188">
    <property type="entry name" value="FAD/NAD-bd_sf"/>
</dbReference>
<feature type="binding site" evidence="3">
    <location>
        <position position="99"/>
    </location>
    <ligand>
        <name>FAD</name>
        <dbReference type="ChEBI" id="CHEBI:57692"/>
    </ligand>
</feature>
<dbReference type="AlphaFoldDB" id="A0AAN7ZF23"/>
<protein>
    <recommendedName>
        <fullName evidence="5">Glucose-methanol-choline oxidoreductase N-terminal domain-containing protein</fullName>
    </recommendedName>
</protein>
<dbReference type="PROSITE" id="PS00623">
    <property type="entry name" value="GMC_OXRED_1"/>
    <property type="match status" value="1"/>
</dbReference>
<dbReference type="Pfam" id="PF00732">
    <property type="entry name" value="GMC_oxred_N"/>
    <property type="match status" value="1"/>
</dbReference>
<dbReference type="Proteomes" id="UP001329430">
    <property type="component" value="Chromosome 10"/>
</dbReference>
<dbReference type="Pfam" id="PF05199">
    <property type="entry name" value="GMC_oxred_C"/>
    <property type="match status" value="1"/>
</dbReference>
<feature type="binding site" evidence="3">
    <location>
        <position position="230"/>
    </location>
    <ligand>
        <name>FAD</name>
        <dbReference type="ChEBI" id="CHEBI:57692"/>
    </ligand>
</feature>
<feature type="active site" description="Proton acceptor" evidence="2">
    <location>
        <position position="543"/>
    </location>
</feature>
<dbReference type="InterPro" id="IPR012132">
    <property type="entry name" value="GMC_OxRdtase"/>
</dbReference>